<keyword evidence="3" id="KW-1185">Reference proteome</keyword>
<evidence type="ECO:0000313" key="2">
    <source>
        <dbReference type="EMBL" id="MFD0800106.1"/>
    </source>
</evidence>
<feature type="compositionally biased region" description="Basic and acidic residues" evidence="1">
    <location>
        <begin position="41"/>
        <end position="73"/>
    </location>
</feature>
<gene>
    <name evidence="2" type="ORF">ACFQZU_02065</name>
</gene>
<sequence length="123" mass="13262">MPSKKPEPLVGFKNMRDILHELENERLETITSKVDELVDAGRRASASRKLDGLAGADKKDGGKDCGTDGKESSENGTGKEACDLPLSQFSYGDPGSIDRESLAQVEATKEQRTQSLLSRGPVI</sequence>
<comment type="caution">
    <text evidence="2">The sequence shown here is derived from an EMBL/GenBank/DDBJ whole genome shotgun (WGS) entry which is preliminary data.</text>
</comment>
<dbReference type="EMBL" id="JBHTHR010000022">
    <property type="protein sequence ID" value="MFD0800106.1"/>
    <property type="molecule type" value="Genomic_DNA"/>
</dbReference>
<evidence type="ECO:0000313" key="3">
    <source>
        <dbReference type="Proteomes" id="UP001596956"/>
    </source>
</evidence>
<dbReference type="Proteomes" id="UP001596956">
    <property type="component" value="Unassembled WGS sequence"/>
</dbReference>
<feature type="region of interest" description="Disordered" evidence="1">
    <location>
        <begin position="41"/>
        <end position="123"/>
    </location>
</feature>
<accession>A0ABW3BB31</accession>
<protein>
    <submittedName>
        <fullName evidence="2">Uncharacterized protein</fullName>
    </submittedName>
</protein>
<organism evidence="2 3">
    <name type="scientific">Streptomonospora algeriensis</name>
    <dbReference type="NCBI Taxonomy" id="995084"/>
    <lineage>
        <taxon>Bacteria</taxon>
        <taxon>Bacillati</taxon>
        <taxon>Actinomycetota</taxon>
        <taxon>Actinomycetes</taxon>
        <taxon>Streptosporangiales</taxon>
        <taxon>Nocardiopsidaceae</taxon>
        <taxon>Streptomonospora</taxon>
    </lineage>
</organism>
<evidence type="ECO:0000256" key="1">
    <source>
        <dbReference type="SAM" id="MobiDB-lite"/>
    </source>
</evidence>
<name>A0ABW3BB31_9ACTN</name>
<feature type="compositionally biased region" description="Basic and acidic residues" evidence="1">
    <location>
        <begin position="96"/>
        <end position="112"/>
    </location>
</feature>
<proteinExistence type="predicted"/>
<reference evidence="3" key="1">
    <citation type="journal article" date="2019" name="Int. J. Syst. Evol. Microbiol.">
        <title>The Global Catalogue of Microorganisms (GCM) 10K type strain sequencing project: providing services to taxonomists for standard genome sequencing and annotation.</title>
        <authorList>
            <consortium name="The Broad Institute Genomics Platform"/>
            <consortium name="The Broad Institute Genome Sequencing Center for Infectious Disease"/>
            <person name="Wu L."/>
            <person name="Ma J."/>
        </authorList>
    </citation>
    <scope>NUCLEOTIDE SEQUENCE [LARGE SCALE GENOMIC DNA]</scope>
    <source>
        <strain evidence="3">CCUG 63369</strain>
    </source>
</reference>